<reference evidence="1 2" key="1">
    <citation type="submission" date="2016-11" db="EMBL/GenBank/DDBJ databases">
        <authorList>
            <person name="Jaros S."/>
            <person name="Januszkiewicz K."/>
            <person name="Wedrychowicz H."/>
        </authorList>
    </citation>
    <scope>NUCLEOTIDE SEQUENCE [LARGE SCALE GENOMIC DNA]</scope>
    <source>
        <strain evidence="1">NVI 5450</strain>
    </source>
</reference>
<evidence type="ECO:0000313" key="2">
    <source>
        <dbReference type="Proteomes" id="UP000183794"/>
    </source>
</evidence>
<dbReference type="Pfam" id="PF11205">
    <property type="entry name" value="DUF2987"/>
    <property type="match status" value="1"/>
</dbReference>
<dbReference type="KEGG" id="mvs:MVIS_2255"/>
<dbReference type="EMBL" id="FPLD01000102">
    <property type="protein sequence ID" value="SGZ12881.1"/>
    <property type="molecule type" value="Genomic_DNA"/>
</dbReference>
<dbReference type="HOGENOM" id="CLU_106580_0_0_6"/>
<proteinExistence type="predicted"/>
<dbReference type="Proteomes" id="UP000183794">
    <property type="component" value="Unassembled WGS sequence"/>
</dbReference>
<sequence>MFNNHFIKVVLLSSLLVPSLSAQELVVGYDGFYNRIKNSKKEQYVNTKIGVFLNNSQTGKHCQIENAFINFEGAITDVEIGSDSELLLPYDKELRDNKAKLHVNVTDKASCDLAFQIMAAENNSTEYSTLSLVRQIEEFDLFLGNMAGYFGRMNLPATVGVQFIFDEPVDAYTTSGNLFKSGKQISLSQDEIIHDKIAGIRFSKQPLRIVPLTEI</sequence>
<gene>
    <name evidence="1" type="ORF">NVI5450_3897</name>
</gene>
<dbReference type="STRING" id="80854.MVIS_2255"/>
<organism evidence="1 2">
    <name type="scientific">Moritella viscosa</name>
    <dbReference type="NCBI Taxonomy" id="80854"/>
    <lineage>
        <taxon>Bacteria</taxon>
        <taxon>Pseudomonadati</taxon>
        <taxon>Pseudomonadota</taxon>
        <taxon>Gammaproteobacteria</taxon>
        <taxon>Alteromonadales</taxon>
        <taxon>Moritellaceae</taxon>
        <taxon>Moritella</taxon>
    </lineage>
</organism>
<dbReference type="InterPro" id="IPR021370">
    <property type="entry name" value="DUF2987"/>
</dbReference>
<dbReference type="PATRIC" id="fig|80854.5.peg.2406"/>
<name>A0A090K8P7_9GAMM</name>
<dbReference type="RefSeq" id="WP_045110452.1">
    <property type="nucleotide sequence ID" value="NZ_CAWRBC010000118.1"/>
</dbReference>
<evidence type="ECO:0000313" key="1">
    <source>
        <dbReference type="EMBL" id="SGZ12881.1"/>
    </source>
</evidence>
<dbReference type="OrthoDB" id="6402179at2"/>
<protein>
    <submittedName>
        <fullName evidence="1">Uncharacterized protein</fullName>
    </submittedName>
</protein>
<dbReference type="AlphaFoldDB" id="A0A090K8P7"/>
<accession>A0A090K8P7</accession>